<keyword evidence="3" id="KW-1185">Reference proteome</keyword>
<evidence type="ECO:0000313" key="2">
    <source>
        <dbReference type="EMBL" id="SNT37182.1"/>
    </source>
</evidence>
<dbReference type="RefSeq" id="WP_245866053.1">
    <property type="nucleotide sequence ID" value="NZ_FZOW01000015.1"/>
</dbReference>
<dbReference type="Gene3D" id="6.10.180.30">
    <property type="match status" value="1"/>
</dbReference>
<dbReference type="AlphaFoldDB" id="A0A239M4R8"/>
<protein>
    <recommendedName>
        <fullName evidence="4">Centromere-binding protein ParB C-terminal domain-containing protein</fullName>
    </recommendedName>
</protein>
<organism evidence="2 3">
    <name type="scientific">Rhodococcoides kyotonense</name>
    <dbReference type="NCBI Taxonomy" id="398843"/>
    <lineage>
        <taxon>Bacteria</taxon>
        <taxon>Bacillati</taxon>
        <taxon>Actinomycetota</taxon>
        <taxon>Actinomycetes</taxon>
        <taxon>Mycobacteriales</taxon>
        <taxon>Nocardiaceae</taxon>
        <taxon>Rhodococcoides</taxon>
    </lineage>
</organism>
<sequence length="89" mass="9925">MDAQPEPAPVADEPDRTKWKRSFYLYRSTVDELLNAAEALSATPGAPRGPSDLVNAAVEEYLETLRNRFNDGEPFPQRTGPLARGPRIR</sequence>
<evidence type="ECO:0008006" key="4">
    <source>
        <dbReference type="Google" id="ProtNLM"/>
    </source>
</evidence>
<evidence type="ECO:0000313" key="3">
    <source>
        <dbReference type="Proteomes" id="UP000198327"/>
    </source>
</evidence>
<feature type="region of interest" description="Disordered" evidence="1">
    <location>
        <begin position="68"/>
        <end position="89"/>
    </location>
</feature>
<proteinExistence type="predicted"/>
<evidence type="ECO:0000256" key="1">
    <source>
        <dbReference type="SAM" id="MobiDB-lite"/>
    </source>
</evidence>
<name>A0A239M4R8_9NOCA</name>
<accession>A0A239M4R8</accession>
<dbReference type="EMBL" id="FZOW01000015">
    <property type="protein sequence ID" value="SNT37182.1"/>
    <property type="molecule type" value="Genomic_DNA"/>
</dbReference>
<reference evidence="3" key="1">
    <citation type="submission" date="2017-06" db="EMBL/GenBank/DDBJ databases">
        <authorList>
            <person name="Varghese N."/>
            <person name="Submissions S."/>
        </authorList>
    </citation>
    <scope>NUCLEOTIDE SEQUENCE [LARGE SCALE GENOMIC DNA]</scope>
    <source>
        <strain evidence="3">JCM 23211</strain>
    </source>
</reference>
<dbReference type="Proteomes" id="UP000198327">
    <property type="component" value="Unassembled WGS sequence"/>
</dbReference>
<gene>
    <name evidence="2" type="ORF">SAMN05421642_115139</name>
</gene>